<sequence length="237" mass="26729">MIHLNVLPIYITLIAFFGISTNGFEYTLDINYIFFKTLPVLALSVLTYLGNTAVNEKYRKIQTTALLFGAIGDFLIAFLHNNISGLVIGAVAFGIGHMFYLKTFYRKLKHLYIPLTIPVVVYGAVINQLFLVPKLDEDLISTIILMIYSAILAVPLLISGSMYLGGCIEYENAQAFHKLRFAGFIFFFISDSVLLLSNTGHRFPYSEVLILTTYFAAQYLILCALHEEGKLKDRKKQ</sequence>
<accession>A0AC35U401</accession>
<evidence type="ECO:0000313" key="1">
    <source>
        <dbReference type="Proteomes" id="UP000095286"/>
    </source>
</evidence>
<organism evidence="1 2">
    <name type="scientific">Rhabditophanes sp. KR3021</name>
    <dbReference type="NCBI Taxonomy" id="114890"/>
    <lineage>
        <taxon>Eukaryota</taxon>
        <taxon>Metazoa</taxon>
        <taxon>Ecdysozoa</taxon>
        <taxon>Nematoda</taxon>
        <taxon>Chromadorea</taxon>
        <taxon>Rhabditida</taxon>
        <taxon>Tylenchina</taxon>
        <taxon>Panagrolaimomorpha</taxon>
        <taxon>Strongyloidoidea</taxon>
        <taxon>Alloionematidae</taxon>
        <taxon>Rhabditophanes</taxon>
    </lineage>
</organism>
<dbReference type="WBParaSite" id="RSKR_0000740000.1">
    <property type="protein sequence ID" value="RSKR_0000740000.1"/>
    <property type="gene ID" value="RSKR_0000740000"/>
</dbReference>
<proteinExistence type="predicted"/>
<name>A0AC35U401_9BILA</name>
<evidence type="ECO:0000313" key="2">
    <source>
        <dbReference type="WBParaSite" id="RSKR_0000740000.1"/>
    </source>
</evidence>
<protein>
    <submittedName>
        <fullName evidence="2">YhhN-like protein</fullName>
    </submittedName>
</protein>
<reference evidence="2" key="1">
    <citation type="submission" date="2016-11" db="UniProtKB">
        <authorList>
            <consortium name="WormBaseParasite"/>
        </authorList>
    </citation>
    <scope>IDENTIFICATION</scope>
    <source>
        <strain evidence="2">KR3021</strain>
    </source>
</reference>
<dbReference type="Proteomes" id="UP000095286">
    <property type="component" value="Unplaced"/>
</dbReference>